<dbReference type="FunFam" id="2.60.40.60:FF:000081">
    <property type="entry name" value="protocadherin Fat 4"/>
    <property type="match status" value="1"/>
</dbReference>
<dbReference type="FunFam" id="2.60.40.60:FF:000123">
    <property type="entry name" value="Protocadherin beta 4"/>
    <property type="match status" value="1"/>
</dbReference>
<dbReference type="GO" id="GO:0003007">
    <property type="term" value="P:heart morphogenesis"/>
    <property type="evidence" value="ECO:0007669"/>
    <property type="project" value="UniProtKB-ARBA"/>
</dbReference>
<keyword evidence="9 17" id="KW-1133">Transmembrane helix</keyword>
<gene>
    <name evidence="20" type="primary">DCHS2</name>
    <name evidence="20" type="ORF">AMEX_G27466</name>
</gene>
<dbReference type="Proteomes" id="UP000752171">
    <property type="component" value="Unassembled WGS sequence"/>
</dbReference>
<feature type="domain" description="Cadherin" evidence="19">
    <location>
        <begin position="32"/>
        <end position="124"/>
    </location>
</feature>
<evidence type="ECO:0000256" key="10">
    <source>
        <dbReference type="ARBA" id="ARBA00023136"/>
    </source>
</evidence>
<feature type="domain" description="Cadherin" evidence="19">
    <location>
        <begin position="874"/>
        <end position="976"/>
    </location>
</feature>
<feature type="domain" description="Cadherin" evidence="19">
    <location>
        <begin position="1196"/>
        <end position="1298"/>
    </location>
</feature>
<dbReference type="FunFam" id="2.60.40.60:FF:000134">
    <property type="entry name" value="protocadherin Fat 4"/>
    <property type="match status" value="1"/>
</dbReference>
<keyword evidence="10 17" id="KW-0472">Membrane</keyword>
<dbReference type="OrthoDB" id="6252479at2759"/>
<evidence type="ECO:0000256" key="3">
    <source>
        <dbReference type="ARBA" id="ARBA00022692"/>
    </source>
</evidence>
<evidence type="ECO:0000256" key="14">
    <source>
        <dbReference type="ARBA" id="ARBA00079083"/>
    </source>
</evidence>
<evidence type="ECO:0000256" key="12">
    <source>
        <dbReference type="ARBA" id="ARBA00062150"/>
    </source>
</evidence>
<dbReference type="SMART" id="SM00112">
    <property type="entry name" value="CA"/>
    <property type="match status" value="27"/>
</dbReference>
<evidence type="ECO:0000256" key="2">
    <source>
        <dbReference type="ARBA" id="ARBA00022475"/>
    </source>
</evidence>
<feature type="domain" description="Cadherin" evidence="19">
    <location>
        <begin position="2239"/>
        <end position="2339"/>
    </location>
</feature>
<dbReference type="FunFam" id="2.60.40.60:FF:000007">
    <property type="entry name" value="Protocadherin alpha 2"/>
    <property type="match status" value="1"/>
</dbReference>
<dbReference type="GO" id="GO:0005509">
    <property type="term" value="F:calcium ion binding"/>
    <property type="evidence" value="ECO:0007669"/>
    <property type="project" value="UniProtKB-UniRule"/>
</dbReference>
<dbReference type="PROSITE" id="PS00232">
    <property type="entry name" value="CADHERIN_1"/>
    <property type="match status" value="13"/>
</dbReference>
<evidence type="ECO:0000256" key="1">
    <source>
        <dbReference type="ARBA" id="ARBA00004251"/>
    </source>
</evidence>
<dbReference type="InterPro" id="IPR039808">
    <property type="entry name" value="Cadherin"/>
</dbReference>
<dbReference type="EMBL" id="JAICCE010000025">
    <property type="protein sequence ID" value="KAG9259845.1"/>
    <property type="molecule type" value="Genomic_DNA"/>
</dbReference>
<keyword evidence="7 15" id="KW-0106">Calcium</keyword>
<dbReference type="FunFam" id="2.60.40.60:FF:000211">
    <property type="entry name" value="Dachsous cadherin-related 2"/>
    <property type="match status" value="1"/>
</dbReference>
<feature type="domain" description="Cadherin" evidence="19">
    <location>
        <begin position="1721"/>
        <end position="1822"/>
    </location>
</feature>
<feature type="domain" description="Cadherin" evidence="19">
    <location>
        <begin position="455"/>
        <end position="557"/>
    </location>
</feature>
<evidence type="ECO:0000256" key="7">
    <source>
        <dbReference type="ARBA" id="ARBA00022837"/>
    </source>
</evidence>
<keyword evidence="11" id="KW-0325">Glycoprotein</keyword>
<keyword evidence="5 18" id="KW-0732">Signal</keyword>
<feature type="signal peptide" evidence="18">
    <location>
        <begin position="1"/>
        <end position="24"/>
    </location>
</feature>
<evidence type="ECO:0000313" key="20">
    <source>
        <dbReference type="EMBL" id="KAG9259845.1"/>
    </source>
</evidence>
<dbReference type="GO" id="GO:0016477">
    <property type="term" value="P:cell migration"/>
    <property type="evidence" value="ECO:0007669"/>
    <property type="project" value="TreeGrafter"/>
</dbReference>
<feature type="domain" description="Cadherin" evidence="19">
    <location>
        <begin position="1823"/>
        <end position="1927"/>
    </location>
</feature>
<dbReference type="GO" id="GO:0045296">
    <property type="term" value="F:cadherin binding"/>
    <property type="evidence" value="ECO:0007669"/>
    <property type="project" value="TreeGrafter"/>
</dbReference>
<dbReference type="InterPro" id="IPR020894">
    <property type="entry name" value="Cadherin_CS"/>
</dbReference>
<dbReference type="GO" id="GO:0007163">
    <property type="term" value="P:establishment or maintenance of cell polarity"/>
    <property type="evidence" value="ECO:0007669"/>
    <property type="project" value="UniProtKB-ARBA"/>
</dbReference>
<name>A0A8T2KPP5_ASTMX</name>
<feature type="domain" description="Cadherin" evidence="19">
    <location>
        <begin position="2669"/>
        <end position="2781"/>
    </location>
</feature>
<dbReference type="Gene3D" id="2.60.40.60">
    <property type="entry name" value="Cadherins"/>
    <property type="match status" value="27"/>
</dbReference>
<dbReference type="CDD" id="cd11304">
    <property type="entry name" value="Cadherin_repeat"/>
    <property type="match status" value="27"/>
</dbReference>
<accession>A0A8T2KPP5</accession>
<dbReference type="PRINTS" id="PR00205">
    <property type="entry name" value="CADHERIN"/>
</dbReference>
<dbReference type="FunFam" id="2.60.40.60:FF:000035">
    <property type="entry name" value="Protocadherin Fat 3"/>
    <property type="match status" value="1"/>
</dbReference>
<dbReference type="FunFam" id="2.60.40.60:FF:000263">
    <property type="entry name" value="LOW QUALITY PROTEIN: protocadherin-23"/>
    <property type="match status" value="1"/>
</dbReference>
<evidence type="ECO:0000256" key="6">
    <source>
        <dbReference type="ARBA" id="ARBA00022737"/>
    </source>
</evidence>
<feature type="domain" description="Cadherin" evidence="19">
    <location>
        <begin position="2032"/>
        <end position="2134"/>
    </location>
</feature>
<feature type="domain" description="Cadherin" evidence="19">
    <location>
        <begin position="666"/>
        <end position="769"/>
    </location>
</feature>
<dbReference type="PANTHER" id="PTHR24027:SF438">
    <property type="entry name" value="CADHERIN 23"/>
    <property type="match status" value="1"/>
</dbReference>
<evidence type="ECO:0000256" key="5">
    <source>
        <dbReference type="ARBA" id="ARBA00022729"/>
    </source>
</evidence>
<feature type="domain" description="Cadherin" evidence="19">
    <location>
        <begin position="2446"/>
        <end position="2561"/>
    </location>
</feature>
<organism evidence="20 21">
    <name type="scientific">Astyanax mexicanus</name>
    <name type="common">Blind cave fish</name>
    <name type="synonym">Astyanax fasciatus mexicanus</name>
    <dbReference type="NCBI Taxonomy" id="7994"/>
    <lineage>
        <taxon>Eukaryota</taxon>
        <taxon>Metazoa</taxon>
        <taxon>Chordata</taxon>
        <taxon>Craniata</taxon>
        <taxon>Vertebrata</taxon>
        <taxon>Euteleostomi</taxon>
        <taxon>Actinopterygii</taxon>
        <taxon>Neopterygii</taxon>
        <taxon>Teleostei</taxon>
        <taxon>Ostariophysi</taxon>
        <taxon>Characiformes</taxon>
        <taxon>Characoidei</taxon>
        <taxon>Acestrorhamphidae</taxon>
        <taxon>Acestrorhamphinae</taxon>
        <taxon>Astyanax</taxon>
    </lineage>
</organism>
<dbReference type="FunFam" id="2.60.40.60:FF:000020">
    <property type="entry name" value="Dachsous cadherin-related 1b"/>
    <property type="match status" value="9"/>
</dbReference>
<dbReference type="PANTHER" id="PTHR24027">
    <property type="entry name" value="CADHERIN-23"/>
    <property type="match status" value="1"/>
</dbReference>
<keyword evidence="6" id="KW-0677">Repeat</keyword>
<feature type="chain" id="PRO_5035896737" description="Protocadherin-16" evidence="18">
    <location>
        <begin position="25"/>
        <end position="3260"/>
    </location>
</feature>
<feature type="domain" description="Cadherin" evidence="19">
    <location>
        <begin position="1930"/>
        <end position="2022"/>
    </location>
</feature>
<dbReference type="InterPro" id="IPR015919">
    <property type="entry name" value="Cadherin-like_sf"/>
</dbReference>
<dbReference type="FunFam" id="2.60.40.60:FF:000140">
    <property type="entry name" value="Dachsous cadherin-related 1"/>
    <property type="match status" value="1"/>
</dbReference>
<dbReference type="FunFam" id="2.60.40.60:FF:000226">
    <property type="entry name" value="Dachsous, isoform B"/>
    <property type="match status" value="1"/>
</dbReference>
<keyword evidence="4" id="KW-0479">Metal-binding</keyword>
<evidence type="ECO:0000256" key="4">
    <source>
        <dbReference type="ARBA" id="ARBA00022723"/>
    </source>
</evidence>
<feature type="domain" description="Cadherin" evidence="19">
    <location>
        <begin position="2135"/>
        <end position="2239"/>
    </location>
</feature>
<dbReference type="FunFam" id="2.60.40.60:FF:000255">
    <property type="entry name" value="protocadherin-23 isoform X2"/>
    <property type="match status" value="1"/>
</dbReference>
<feature type="transmembrane region" description="Helical" evidence="17">
    <location>
        <begin position="2896"/>
        <end position="2917"/>
    </location>
</feature>
<dbReference type="FunFam" id="2.60.40.60:FF:000116">
    <property type="entry name" value="Dachsous cadherin-related 2"/>
    <property type="match status" value="1"/>
</dbReference>
<dbReference type="SUPFAM" id="SSF49313">
    <property type="entry name" value="Cadherin-like"/>
    <property type="match status" value="27"/>
</dbReference>
<feature type="domain" description="Cadherin" evidence="19">
    <location>
        <begin position="2562"/>
        <end position="2668"/>
    </location>
</feature>
<comment type="subcellular location">
    <subcellularLocation>
        <location evidence="1">Cell membrane</location>
        <topology evidence="1">Single-pass type I membrane protein</topology>
    </subcellularLocation>
</comment>
<dbReference type="GO" id="GO:0016342">
    <property type="term" value="C:catenin complex"/>
    <property type="evidence" value="ECO:0007669"/>
    <property type="project" value="TreeGrafter"/>
</dbReference>
<evidence type="ECO:0000256" key="15">
    <source>
        <dbReference type="PROSITE-ProRule" id="PRU00043"/>
    </source>
</evidence>
<keyword evidence="8" id="KW-0130">Cell adhesion</keyword>
<evidence type="ECO:0000256" key="17">
    <source>
        <dbReference type="SAM" id="Phobius"/>
    </source>
</evidence>
<dbReference type="InterPro" id="IPR002126">
    <property type="entry name" value="Cadherin-like_dom"/>
</dbReference>
<evidence type="ECO:0000256" key="11">
    <source>
        <dbReference type="ARBA" id="ARBA00023180"/>
    </source>
</evidence>
<feature type="domain" description="Cadherin" evidence="19">
    <location>
        <begin position="558"/>
        <end position="665"/>
    </location>
</feature>
<feature type="domain" description="Cadherin" evidence="19">
    <location>
        <begin position="125"/>
        <end position="237"/>
    </location>
</feature>
<evidence type="ECO:0000256" key="8">
    <source>
        <dbReference type="ARBA" id="ARBA00022889"/>
    </source>
</evidence>
<protein>
    <recommendedName>
        <fullName evidence="13">Protocadherin-16</fullName>
    </recommendedName>
    <alternativeName>
        <fullName evidence="14">Protein dachsous homolog 1</fullName>
    </alternativeName>
</protein>
<evidence type="ECO:0000256" key="9">
    <source>
        <dbReference type="ARBA" id="ARBA00022989"/>
    </source>
</evidence>
<feature type="domain" description="Cadherin" evidence="19">
    <location>
        <begin position="771"/>
        <end position="873"/>
    </location>
</feature>
<dbReference type="FunFam" id="2.60.40.60:FF:000104">
    <property type="entry name" value="cadherin-23 isoform X1"/>
    <property type="match status" value="2"/>
</dbReference>
<feature type="region of interest" description="Disordered" evidence="16">
    <location>
        <begin position="2973"/>
        <end position="2996"/>
    </location>
</feature>
<dbReference type="Pfam" id="PF00028">
    <property type="entry name" value="Cadherin"/>
    <property type="match status" value="26"/>
</dbReference>
<evidence type="ECO:0000256" key="18">
    <source>
        <dbReference type="SAM" id="SignalP"/>
    </source>
</evidence>
<evidence type="ECO:0000313" key="21">
    <source>
        <dbReference type="Proteomes" id="UP000752171"/>
    </source>
</evidence>
<evidence type="ECO:0000256" key="16">
    <source>
        <dbReference type="SAM" id="MobiDB-lite"/>
    </source>
</evidence>
<feature type="domain" description="Cadherin" evidence="19">
    <location>
        <begin position="356"/>
        <end position="454"/>
    </location>
</feature>
<dbReference type="FunFam" id="2.60.40.60:FF:000102">
    <property type="entry name" value="Dachsous cadherin-related 1b"/>
    <property type="match status" value="1"/>
</dbReference>
<feature type="domain" description="Cadherin" evidence="19">
    <location>
        <begin position="1089"/>
        <end position="1191"/>
    </location>
</feature>
<keyword evidence="2" id="KW-1003">Cell membrane</keyword>
<feature type="domain" description="Cadherin" evidence="19">
    <location>
        <begin position="238"/>
        <end position="344"/>
    </location>
</feature>
<feature type="domain" description="Cadherin" evidence="19">
    <location>
        <begin position="1616"/>
        <end position="1720"/>
    </location>
</feature>
<feature type="domain" description="Cadherin" evidence="19">
    <location>
        <begin position="2340"/>
        <end position="2445"/>
    </location>
</feature>
<feature type="domain" description="Cadherin" evidence="19">
    <location>
        <begin position="1297"/>
        <end position="1396"/>
    </location>
</feature>
<proteinExistence type="predicted"/>
<keyword evidence="3 17" id="KW-0812">Transmembrane</keyword>
<reference evidence="20 21" key="1">
    <citation type="submission" date="2021-07" db="EMBL/GenBank/DDBJ databases">
        <authorList>
            <person name="Imarazene B."/>
            <person name="Zahm M."/>
            <person name="Klopp C."/>
            <person name="Cabau C."/>
            <person name="Beille S."/>
            <person name="Jouanno E."/>
            <person name="Castinel A."/>
            <person name="Lluch J."/>
            <person name="Gil L."/>
            <person name="Kuchtly C."/>
            <person name="Lopez Roques C."/>
            <person name="Donnadieu C."/>
            <person name="Parrinello H."/>
            <person name="Journot L."/>
            <person name="Du K."/>
            <person name="Schartl M."/>
            <person name="Retaux S."/>
            <person name="Guiguen Y."/>
        </authorList>
    </citation>
    <scope>NUCLEOTIDE SEQUENCE [LARGE SCALE GENOMIC DNA]</scope>
    <source>
        <strain evidence="20">Pach_M1</strain>
        <tissue evidence="20">Testis</tissue>
    </source>
</reference>
<sequence>MPHLCTLLQCALPVLVLTWNGLSAQVHHLRLQVQEGLPASTVVGDLRAALPSGSGVSGFFISESRDSEVFRDLEIDSDSGIISTAASLDRERRDRYEFAAATLTGEVIRVTVVVKDVNDHWPTFPAEAVELNVSESSLPGSRFELPGALDLDEGQFGTQGYRLLTGRAEELFKVELRTGGGSTILNFDLVLMEKLDREGQDLYSLTVEAFDGGVPPKTGHLQVHVNVLDENDNPPVFNQSEYQAVLWENAPLLTPVCQVFAVDPDLGNNGLVTYEINRRQSDPNEFFIVDKNTGVILLNKPLDYETQTFFELVVTAKDHGVQPESSNTFVGIKVLDVNDNSPNINLLFLSESGDPEVSEGAAYGEYVARIAISDPDLGEIKKVSVFLEGGDQKFTLKATDEFLYALCVDGPLDREQKDLYELTVVASDFGSPPLRSERTFLLQVTDVNDNPPSFEQKVYEVSVPEDLPAGGSVLQVKALDRDQDSGIFYSILRSTQDHLLNIHPQSGIISTAAGLDREREADLAFLVVAVDGGFPPLTSTATVNIHVEDINDNKPVFTQQLYNTTIQEHLPNATCFLQVSAEDADGGEYGMVHYSFSDGYNGEDSHPLFHINPVTGDICVSQDIDRDEGLLTFDLLVKAEDQGGLWSQAYLHIDVEDVNDNAPVFNPEKYVTSVSSYTQPGAEILSVIATDRDSGHYGQITYELLPGDSSSLFSVHQSTGTVSLSSPLSALGIGSFRLGVSAQDSSGVAAVRPADIIINVLHTDYAPALFHQSHYTFSIPEDTLPGTAVGAVQAIKPLNSVEALSYRISSGDPLCLFSVDPRSGVISTSLTLDHESTAYTLLTLQALTGSLPVYSTTQVNITITDTNDNPPVFPKTSDYITISHNTPPGTILFLAHAHDADSGENGRIHYSLRPQSEVFSIHPQLGMLTLNGYISRDANRRYRLSVVAEDEGSPSLSSSLNLVVELDSSNPAEETLAFETLIYQVEIGEGAQRDTRVIQVRAHASKTRRGSDLTPVLKYSLEPLSKPPPFLLHPDTGWLFVAQSLDYESEPSYRFTVRAEAQSAAANLTATATVVVTVQDENDNAPVFSRDRFFFRVPEGPSPHGLIGAVKATDRDSRKNGQLSYILLSDGKHFRINSKTGEIINWVALDREEHSHHTLRVLVTDNGHPRLNASTTVHILVSDINDNPPEFTHLPANKQLNVQVWSGLPEGSVVTSMFAKDRDAGENATVTFSLISGNGHFDIDGESGDIRVTAGFLFNPYTNYTLTVVARDSGPVPLEQTALVHIQVHASPKQNDVLGLRQFTVKENTQLGTVIGSFQVSGSSSTQVRYSVAEGDGSLHFGIDSCSGALYVAQPLDYEATQRYFLIVRAEALPAVNATVPVSVSVEDVNDHSPWFPGKDSIVVIGVEEDVAVGTVVYTFNARDGDGSVRNSAIHYSMTFDPDSSVEEEPPFRIDPDSGSVSTTAELNRERLQSFSFTVTARDRAENTDAQRFTSITAQVFLLDVNDNTPVFVSTETLQVAENVQVGSLIFHLLATDEDEGENSHVTYSLIGGNKGGHFRLERTGYLYLNSSLNYESQHAFSLTVQASDCGLPSLSSTQTLSVEVLDVNDEVPVFQRRVYLANVSENREPGEPVVRVTAVDLDSEENGMVSYSLLPGSGYEFFNIDSHTGLISTSTQLDREIHQSFTLRVQAEDSGATPLSSTATVLCSVLDENDNAPEFSQPSFYITIPENLHPGAIHTTQASDPDRGVNRTLRYFIQNPDGRFSVDPVSGVVSTLKALDREERCNYTLILTASDQGPSPLTSTTLLSISLSDQNDNSPAFSRKSYRASVSEGLPVGSQILQLIASDPDEGPNGDVTFSLAEDTFGTFSVDPETGVVLLTKPLDRETRSQHTFRAIATDNCSQGPRSSVTIVTVQVEDLNDNPPACFKEPTQIIINTRGNAYPGQPITTVTAYDPDYRENGTVVFGLEEEDELFQVDRLSGEVRLKTTLSAGASGTRMLSVLASDQGTPALTSTCLLLVQLNGEQPLLQFTETVYEMSLPENSKTGSWVGNVVAHDQTAQRSSVRYSIFSGNENGAFSINPSTGDITVRDPALLDFEVERRIHLVLLVENGRQSAYARASVSLQDLNDNAPVFKQSLYRTAVWEGQIHNTYIMQVMAMDYDSGLNGQIEYSIVEGNHNNAFIIDSVRGILATNAVLDREITSSYRLVLEAKDSGSPPLTGSCTVRVQVVDVNDNSPAIPAVEPLVVAENLPAGHMVTQIMANDVDLNSAIIYSLAGHGEEDGSFAIDRYSGVITTTRTLDYEEQVLHTLRIRASDSIHQTEAELTVQVLDVNDNAPIFSLEFYQVSLSELTSADSFVVAVSATDRDSGLNGKISYRLLSSLMKGFYVDAENGSIYTSKPLKYVTSDHHVIRLLVEARDSGDPSLSSITSVDVLVEDCNDHAPFFQNNSYQVSVGEDTPAGSLLLTLQAEDQDYSDQNTHLDYTITAGNEQRRFCVEVVSVPSETLQRTVGYLILCAGLDREITEVYSLTVTVTDRGVPPLNSSATVSVFVLDVNDHEPVFNSSEYHAQASENSLFGTILVQVSAQDLDLGANGTVQYNIISGNSKGLFRLDPQTGSLEVSDTLDYEEDTKHILTVQASDGGVPGDRKVSFAVIFITVLDENDNSPFFMFSTINCSVAENLPAFTPVCMVHAVDQDAGTFGLLTYSILSSCFMDYGSGNPDRKEAFAIDPLTGDIHTRQTFDYERDSEYCFLVEARDKGDQTATVKVQVDIEGMDEFSPVFTQKVYQFALPDNARIGESVGHVMAMDHDGGLDGIVQYSLVNPSPFFNINKTTGSVYISNPVYRRKGSALNEEVEDLSILASSPKLDSRSTACHVIVNISNSAEALTGTSLSVQTVSLSVSLTVFLLLLISFVALVLRYKTKENALKKAASLAVNLNHGTGTFGRLGSYPQNGISAINLQDLHAPLDMRAKRDISNPLRSSGSSGRGSAEGETAEDQEIKMINEYQRMKQPAAVMLEPDTGIPIDSDQLSCHSVDAHVVAGANLGAGHMVEMASAESLHTFKEEGGGEGMLPRVVNMREMEEIMRCCMPLPDHQDSIEGSLTNLICPEEQLRGSYGWDHLLNWEPRFQPLASVFTDIGMLPDEEAGDKPAGPAEFHSLLRPPPLITGVAQPGIRAVPPRMPQRIVSLGRKPSYPKYAYSPLARNTGLTPSVMTPSFSPSLSLLTLRTPNASPVVSETGVGSFPKVAPLPGDISVEAEIRV</sequence>
<dbReference type="GO" id="GO:0048729">
    <property type="term" value="P:tissue morphogenesis"/>
    <property type="evidence" value="ECO:0007669"/>
    <property type="project" value="UniProtKB-ARBA"/>
</dbReference>
<feature type="domain" description="Cadherin" evidence="19">
    <location>
        <begin position="1399"/>
        <end position="1512"/>
    </location>
</feature>
<dbReference type="GO" id="GO:0003183">
    <property type="term" value="P:mitral valve morphogenesis"/>
    <property type="evidence" value="ECO:0007669"/>
    <property type="project" value="UniProtKB-ARBA"/>
</dbReference>
<dbReference type="GO" id="GO:0008013">
    <property type="term" value="F:beta-catenin binding"/>
    <property type="evidence" value="ECO:0007669"/>
    <property type="project" value="TreeGrafter"/>
</dbReference>
<dbReference type="PROSITE" id="PS50268">
    <property type="entry name" value="CADHERIN_2"/>
    <property type="match status" value="27"/>
</dbReference>
<comment type="caution">
    <text evidence="20">The sequence shown here is derived from an EMBL/GenBank/DDBJ whole genome shotgun (WGS) entry which is preliminary data.</text>
</comment>
<evidence type="ECO:0000256" key="13">
    <source>
        <dbReference type="ARBA" id="ARBA00072299"/>
    </source>
</evidence>
<feature type="domain" description="Cadherin" evidence="19">
    <location>
        <begin position="2782"/>
        <end position="2891"/>
    </location>
</feature>
<feature type="domain" description="Cadherin" evidence="19">
    <location>
        <begin position="1512"/>
        <end position="1615"/>
    </location>
</feature>
<comment type="subunit">
    <text evidence="12">Heterophilic interaction with FAT4; this interaction affects their respective protein levels.</text>
</comment>
<feature type="domain" description="Cadherin" evidence="19">
    <location>
        <begin position="979"/>
        <end position="1088"/>
    </location>
</feature>
<dbReference type="GO" id="GO:0007156">
    <property type="term" value="P:homophilic cell adhesion via plasma membrane adhesion molecules"/>
    <property type="evidence" value="ECO:0007669"/>
    <property type="project" value="InterPro"/>
</dbReference>
<evidence type="ECO:0000259" key="19">
    <source>
        <dbReference type="PROSITE" id="PS50268"/>
    </source>
</evidence>